<proteinExistence type="predicted"/>
<name>D5XBB4_THEPJ</name>
<dbReference type="OrthoDB" id="9958837at2"/>
<dbReference type="RefSeq" id="WP_013119457.1">
    <property type="nucleotide sequence ID" value="NC_014152.1"/>
</dbReference>
<dbReference type="Proteomes" id="UP000002377">
    <property type="component" value="Chromosome"/>
</dbReference>
<keyword evidence="1" id="KW-0732">Signal</keyword>
<dbReference type="EMBL" id="CP002028">
    <property type="protein sequence ID" value="ADG81434.1"/>
    <property type="molecule type" value="Genomic_DNA"/>
</dbReference>
<dbReference type="STRING" id="635013.TherJR_0557"/>
<accession>D5XBB4</accession>
<keyword evidence="3" id="KW-1185">Reference proteome</keyword>
<evidence type="ECO:0008006" key="4">
    <source>
        <dbReference type="Google" id="ProtNLM"/>
    </source>
</evidence>
<gene>
    <name evidence="2" type="ordered locus">TherJR_0557</name>
</gene>
<dbReference type="KEGG" id="tjr:TherJR_0557"/>
<evidence type="ECO:0000313" key="3">
    <source>
        <dbReference type="Proteomes" id="UP000002377"/>
    </source>
</evidence>
<reference evidence="2 3" key="1">
    <citation type="submission" date="2010-05" db="EMBL/GenBank/DDBJ databases">
        <title>Complete sequence of Thermincola sp. JR.</title>
        <authorList>
            <consortium name="US DOE Joint Genome Institute"/>
            <person name="Lucas S."/>
            <person name="Copeland A."/>
            <person name="Lapidus A."/>
            <person name="Cheng J.-F."/>
            <person name="Bruce D."/>
            <person name="Goodwin L."/>
            <person name="Pitluck S."/>
            <person name="Chertkov O."/>
            <person name="Detter J.C."/>
            <person name="Han C."/>
            <person name="Tapia R."/>
            <person name="Land M."/>
            <person name="Hauser L."/>
            <person name="Kyrpides N."/>
            <person name="Mikhailova N."/>
            <person name="Hazen T.C."/>
            <person name="Woyke T."/>
        </authorList>
    </citation>
    <scope>NUCLEOTIDE SEQUENCE [LARGE SCALE GENOMIC DNA]</scope>
    <source>
        <strain evidence="2 3">JR</strain>
    </source>
</reference>
<sequence length="227" mass="25425" precursor="true">MLRKSIFKWKSVLAITITVLMLMVSALSAFAAAEKNNAEKKDSVDIKEIEKTLEALDNELYKKNPENVERPPDIIKAIEDGTVDLGVAPDSIANILGVRVDYESNPILMYPADPYSWGRHLLGDKTWQNGNLYLTTYGYTTEYSGGGTNACAVPYYWSDVKKGDPVRVRNLENQTYVITGYRSDFGPNQKKAGDHICDLGSGLNNQLHGNGHTYSRTWIWIRGGDHY</sequence>
<evidence type="ECO:0000313" key="2">
    <source>
        <dbReference type="EMBL" id="ADG81434.1"/>
    </source>
</evidence>
<organism evidence="2 3">
    <name type="scientific">Thermincola potens (strain JR)</name>
    <dbReference type="NCBI Taxonomy" id="635013"/>
    <lineage>
        <taxon>Bacteria</taxon>
        <taxon>Bacillati</taxon>
        <taxon>Bacillota</taxon>
        <taxon>Clostridia</taxon>
        <taxon>Eubacteriales</taxon>
        <taxon>Thermincolaceae</taxon>
        <taxon>Thermincola</taxon>
    </lineage>
</organism>
<protein>
    <recommendedName>
        <fullName evidence="4">3D domain protein</fullName>
    </recommendedName>
</protein>
<dbReference type="AlphaFoldDB" id="D5XBB4"/>
<dbReference type="HOGENOM" id="CLU_1219231_0_0_9"/>
<feature type="signal peptide" evidence="1">
    <location>
        <begin position="1"/>
        <end position="31"/>
    </location>
</feature>
<evidence type="ECO:0000256" key="1">
    <source>
        <dbReference type="SAM" id="SignalP"/>
    </source>
</evidence>
<feature type="chain" id="PRO_5003079920" description="3D domain protein" evidence="1">
    <location>
        <begin position="32"/>
        <end position="227"/>
    </location>
</feature>